<comment type="caution">
    <text evidence="1">The sequence shown here is derived from an EMBL/GenBank/DDBJ whole genome shotgun (WGS) entry which is preliminary data.</text>
</comment>
<evidence type="ECO:0008006" key="3">
    <source>
        <dbReference type="Google" id="ProtNLM"/>
    </source>
</evidence>
<evidence type="ECO:0000313" key="1">
    <source>
        <dbReference type="EMBL" id="POR52571.1"/>
    </source>
</evidence>
<evidence type="ECO:0000313" key="2">
    <source>
        <dbReference type="Proteomes" id="UP000236919"/>
    </source>
</evidence>
<dbReference type="SUPFAM" id="SSF52540">
    <property type="entry name" value="P-loop containing nucleoside triphosphate hydrolases"/>
    <property type="match status" value="1"/>
</dbReference>
<dbReference type="EMBL" id="PQFZ01000005">
    <property type="protein sequence ID" value="POR52571.1"/>
    <property type="molecule type" value="Genomic_DNA"/>
</dbReference>
<protein>
    <recommendedName>
        <fullName evidence="3">ATPase family protein associated with various cellular activities (AAA)</fullName>
    </recommendedName>
</protein>
<accession>A0A2S4MD39</accession>
<dbReference type="CDD" id="cd01983">
    <property type="entry name" value="SIMIBI"/>
    <property type="match status" value="1"/>
</dbReference>
<proteinExistence type="predicted"/>
<gene>
    <name evidence="1" type="ORF">CYD53_105236</name>
</gene>
<keyword evidence="2" id="KW-1185">Reference proteome</keyword>
<dbReference type="InterPro" id="IPR027417">
    <property type="entry name" value="P-loop_NTPase"/>
</dbReference>
<sequence length="1344" mass="150078">MLRRLEEICGLLFKTPSSVAIDRLARFLTGNLAQRLTTARLTEVISELGIEWRAYLDETLDAKFGLATDEYLGTLSTTIAGLDLQTAALDEAVQIAIEGSQPITVVAGGAGSGKSVALARMIARARRQGWPVLAFRIDRHLSIDTLAGLGEALLETAESPVSAFGNRNVAGPTLLVIDQVDAVSEASGRSGRIRELFFRMIDQTTFFPRMRVVAACRSYDLDGDTRLVTLSNAMRVTALRLEPLHWKDGVEPVLRHLGVDPSRFSPREQQLLSTPINLRLLADVLEAGEGIVGELSSTRLFDKLMEVRGRDLRQAGFSWTPEMALGSIAQSMSDNQELTASISVLDAYSGAVDALASRGLITAVGGKLQFAHESFFDHSFSRRFTLSGQSVHSLLVSDEQRLFRRTQVRQIFSRLRDDAQRRYIQNLREAMEADDVRYLVKDAVAYWLGDVAAPTAAERSLVEEWFEPDHPLERLARIIFNGRDWLPTLNEGGVLSKWANEGGVKKDLAFWLLSKAAVGHSDLVATFIGGWWKVDPEGRASEIIAWFEQLYPEGPIGSVEILYAEVLAILPPEAVKENFFENFQLGSWVHKSPSLGARVLGLWLRKWMAVFLDRHPFANDRTHNESYWIEQLVKDQAEALLEATISPLAEALDREQAALAAETLPYPTIRPPHYQHDQEFLRSIIAAVEAVANKVPAKAEAFLQVLGGQTDVALFIRLRAIAKNGAGLGHLLAPLLGHERVFKIGEGDGDWQPFAKAAAAAMPHLTPVDQAKIEAAVLAYRPEYDWAREYMRRANADELVWPAKNTDEYLLYQLKLSGRDERAILATIGADHLSPSAQRRLAELERKFARQPLPEAHGIRGGLVRSPIKPDQAQYMSDKQWLRAIEKYHNDERHIYERDGVIGGARQLSSVLQMRTKEQPERFVAFLEQLPTDINADYAEAVVSGLRESQADAAVVVRAIKAARRWPERDFDRAVNWTVQSHPATGTDPEILAWILHSAEHGKASDTAVRTLNTEKRKRLTAGELLERDSDLYSSGINGERGAAYEALAGVLWDHKETLPAILDLLERQVEAEPLSSVRMCMAHTVNSVGKYDADKAVALLKRLAAKDLRVLQSYSAQHMLNWAVHDYADAVAGLVADLLGSKSTSLRAHGHFLESLLALLDEERNSTFVAGFEDNVLRRQMAAYRGAGNVGADRHGQRAAGWLLKLFSDKSPHVRRDTIQINWIEVLDAPTDRTALVRAYLSSPTFNEHSDQLMRALEERVSQWPNLTFEAVEKVLDLSGGWTEERRRGHYLTMHHLSRVLIELYRQVAGGSDREKKILDLFDIYLARDSYDFRGELGAYERH</sequence>
<dbReference type="Proteomes" id="UP000236919">
    <property type="component" value="Unassembled WGS sequence"/>
</dbReference>
<organism evidence="1 2">
    <name type="scientific">Bosea psychrotolerans</name>
    <dbReference type="NCBI Taxonomy" id="1871628"/>
    <lineage>
        <taxon>Bacteria</taxon>
        <taxon>Pseudomonadati</taxon>
        <taxon>Pseudomonadota</taxon>
        <taxon>Alphaproteobacteria</taxon>
        <taxon>Hyphomicrobiales</taxon>
        <taxon>Boseaceae</taxon>
        <taxon>Bosea</taxon>
    </lineage>
</organism>
<reference evidence="1 2" key="1">
    <citation type="submission" date="2018-01" db="EMBL/GenBank/DDBJ databases">
        <title>Genomic Encyclopedia of Type Strains, Phase III (KMG-III): the genomes of soil and plant-associated and newly described type strains.</title>
        <authorList>
            <person name="Whitman W."/>
        </authorList>
    </citation>
    <scope>NUCLEOTIDE SEQUENCE [LARGE SCALE GENOMIC DNA]</scope>
    <source>
        <strain evidence="1 2">1131</strain>
    </source>
</reference>
<name>A0A2S4MD39_9HYPH</name>